<evidence type="ECO:0000313" key="1">
    <source>
        <dbReference type="EMBL" id="CAI9730969.1"/>
    </source>
</evidence>
<dbReference type="EMBL" id="OX597825">
    <property type="protein sequence ID" value="CAI9730969.1"/>
    <property type="molecule type" value="Genomic_DNA"/>
</dbReference>
<reference evidence="1" key="1">
    <citation type="submission" date="2023-08" db="EMBL/GenBank/DDBJ databases">
        <authorList>
            <person name="Alioto T."/>
            <person name="Alioto T."/>
            <person name="Gomez Garrido J."/>
        </authorList>
    </citation>
    <scope>NUCLEOTIDE SEQUENCE</scope>
</reference>
<name>A0AA36FB95_OCTVU</name>
<dbReference type="Proteomes" id="UP001162480">
    <property type="component" value="Chromosome 12"/>
</dbReference>
<proteinExistence type="predicted"/>
<evidence type="ECO:0000313" key="2">
    <source>
        <dbReference type="Proteomes" id="UP001162480"/>
    </source>
</evidence>
<protein>
    <submittedName>
        <fullName evidence="1">Uncharacterized protein</fullName>
    </submittedName>
</protein>
<keyword evidence="2" id="KW-1185">Reference proteome</keyword>
<organism evidence="1 2">
    <name type="scientific">Octopus vulgaris</name>
    <name type="common">Common octopus</name>
    <dbReference type="NCBI Taxonomy" id="6645"/>
    <lineage>
        <taxon>Eukaryota</taxon>
        <taxon>Metazoa</taxon>
        <taxon>Spiralia</taxon>
        <taxon>Lophotrochozoa</taxon>
        <taxon>Mollusca</taxon>
        <taxon>Cephalopoda</taxon>
        <taxon>Coleoidea</taxon>
        <taxon>Octopodiformes</taxon>
        <taxon>Octopoda</taxon>
        <taxon>Incirrata</taxon>
        <taxon>Octopodidae</taxon>
        <taxon>Octopus</taxon>
    </lineage>
</organism>
<dbReference type="AlphaFoldDB" id="A0AA36FB95"/>
<accession>A0AA36FB95</accession>
<sequence length="98" mass="10773">MKLNRYFSTLLNVDKMISVPRAFMLSQIEDINEIRSVYSLKSASAPKLGTLKTIDNIACILLAIDTSTTAVINLSFSDGSRIELLSVLGIRIIISVLL</sequence>
<gene>
    <name evidence="1" type="ORF">OCTVUL_1B017130</name>
</gene>